<keyword evidence="3" id="KW-1185">Reference proteome</keyword>
<accession>A0A931MJU4</accession>
<name>A0A931MJU4_9SPHN</name>
<comment type="caution">
    <text evidence="2">The sequence shown here is derived from an EMBL/GenBank/DDBJ whole genome shotgun (WGS) entry which is preliminary data.</text>
</comment>
<reference evidence="2" key="1">
    <citation type="submission" date="2020-11" db="EMBL/GenBank/DDBJ databases">
        <title>Novosphingobium aureum sp. nov., a marine bacterium isolated from sediment of a salt flat.</title>
        <authorList>
            <person name="Yoo Y."/>
            <person name="Kim J.-J."/>
        </authorList>
    </citation>
    <scope>NUCLEOTIDE SEQUENCE</scope>
    <source>
        <strain evidence="2">YJ-S2-02</strain>
    </source>
</reference>
<feature type="domain" description="DUF218" evidence="1">
    <location>
        <begin position="35"/>
        <end position="138"/>
    </location>
</feature>
<dbReference type="PANTHER" id="PTHR30336:SF4">
    <property type="entry name" value="ENVELOPE BIOGENESIS FACTOR ELYC"/>
    <property type="match status" value="1"/>
</dbReference>
<dbReference type="AlphaFoldDB" id="A0A931MJU4"/>
<dbReference type="GO" id="GO:0043164">
    <property type="term" value="P:Gram-negative-bacterium-type cell wall biogenesis"/>
    <property type="evidence" value="ECO:0007669"/>
    <property type="project" value="TreeGrafter"/>
</dbReference>
<gene>
    <name evidence="2" type="ORF">I5E68_02725</name>
</gene>
<dbReference type="PANTHER" id="PTHR30336">
    <property type="entry name" value="INNER MEMBRANE PROTEIN, PROBABLE PERMEASE"/>
    <property type="match status" value="1"/>
</dbReference>
<organism evidence="2 3">
    <name type="scientific">Novosphingobium aureum</name>
    <dbReference type="NCBI Taxonomy" id="2792964"/>
    <lineage>
        <taxon>Bacteria</taxon>
        <taxon>Pseudomonadati</taxon>
        <taxon>Pseudomonadota</taxon>
        <taxon>Alphaproteobacteria</taxon>
        <taxon>Sphingomonadales</taxon>
        <taxon>Sphingomonadaceae</taxon>
        <taxon>Novosphingobium</taxon>
    </lineage>
</organism>
<protein>
    <submittedName>
        <fullName evidence="2">YdcF family protein</fullName>
    </submittedName>
</protein>
<evidence type="ECO:0000259" key="1">
    <source>
        <dbReference type="Pfam" id="PF02698"/>
    </source>
</evidence>
<evidence type="ECO:0000313" key="3">
    <source>
        <dbReference type="Proteomes" id="UP000617634"/>
    </source>
</evidence>
<dbReference type="Proteomes" id="UP000617634">
    <property type="component" value="Unassembled WGS sequence"/>
</dbReference>
<dbReference type="Pfam" id="PF02698">
    <property type="entry name" value="DUF218"/>
    <property type="match status" value="1"/>
</dbReference>
<dbReference type="EMBL" id="JADZGI010000001">
    <property type="protein sequence ID" value="MBH0111865.1"/>
    <property type="molecule type" value="Genomic_DNA"/>
</dbReference>
<evidence type="ECO:0000313" key="2">
    <source>
        <dbReference type="EMBL" id="MBH0111865.1"/>
    </source>
</evidence>
<dbReference type="RefSeq" id="WP_197160540.1">
    <property type="nucleotide sequence ID" value="NZ_JADZGI010000001.1"/>
</dbReference>
<proteinExistence type="predicted"/>
<dbReference type="CDD" id="cd06259">
    <property type="entry name" value="YdcF-like"/>
    <property type="match status" value="1"/>
</dbReference>
<dbReference type="InterPro" id="IPR003848">
    <property type="entry name" value="DUF218"/>
</dbReference>
<dbReference type="GO" id="GO:0000270">
    <property type="term" value="P:peptidoglycan metabolic process"/>
    <property type="evidence" value="ECO:0007669"/>
    <property type="project" value="TreeGrafter"/>
</dbReference>
<sequence length="181" mass="20989">MFRRTAAFILLIWFFGFVWFAVTLPGPLTDGRRSDAIIALTGSQGRIEHGLEVLRRGKAKRLFVSGVDPEVRPEEFAAQFGVSQRLMDCCVELGFEAYDTRSNAIEAANWVREHKARSVRLVTADWHMRRAELELERELPEDVRLERDAVPSRPSLGALFLEYHKLLWRLSTRLYDRFHKS</sequence>
<dbReference type="GO" id="GO:0005886">
    <property type="term" value="C:plasma membrane"/>
    <property type="evidence" value="ECO:0007669"/>
    <property type="project" value="TreeGrafter"/>
</dbReference>
<dbReference type="InterPro" id="IPR051599">
    <property type="entry name" value="Cell_Envelope_Assoc"/>
</dbReference>